<dbReference type="PRINTS" id="PR01874">
    <property type="entry name" value="DNAREPAIRADA"/>
</dbReference>
<evidence type="ECO:0000256" key="4">
    <source>
        <dbReference type="ARBA" id="ARBA00022737"/>
    </source>
</evidence>
<protein>
    <recommendedName>
        <fullName evidence="1">non-specific serine/threonine protein kinase</fullName>
        <ecNumber evidence="1">2.7.11.1</ecNumber>
    </recommendedName>
</protein>
<proteinExistence type="predicted"/>
<dbReference type="PANTHER" id="PTHR42926:SF1">
    <property type="entry name" value="CIRCADIAN CLOCK OSCILLATOR PROTEIN KAIC 1"/>
    <property type="match status" value="1"/>
</dbReference>
<evidence type="ECO:0000259" key="7">
    <source>
        <dbReference type="PROSITE" id="PS51146"/>
    </source>
</evidence>
<name>D0LKE1_HALO1</name>
<dbReference type="Pfam" id="PF06745">
    <property type="entry name" value="ATPase"/>
    <property type="match status" value="2"/>
</dbReference>
<evidence type="ECO:0000256" key="3">
    <source>
        <dbReference type="ARBA" id="ARBA00022679"/>
    </source>
</evidence>
<dbReference type="eggNOG" id="COG0467">
    <property type="taxonomic scope" value="Bacteria"/>
</dbReference>
<dbReference type="GO" id="GO:0004674">
    <property type="term" value="F:protein serine/threonine kinase activity"/>
    <property type="evidence" value="ECO:0007669"/>
    <property type="project" value="UniProtKB-EC"/>
</dbReference>
<dbReference type="KEGG" id="hoh:Hoch_2453"/>
<dbReference type="SUPFAM" id="SSF52540">
    <property type="entry name" value="P-loop containing nucleoside triphosphate hydrolases"/>
    <property type="match status" value="2"/>
</dbReference>
<keyword evidence="9" id="KW-1185">Reference proteome</keyword>
<dbReference type="Proteomes" id="UP000001880">
    <property type="component" value="Chromosome"/>
</dbReference>
<dbReference type="HOGENOM" id="CLU_023669_4_2_7"/>
<dbReference type="EC" id="2.7.11.1" evidence="1"/>
<dbReference type="PROSITE" id="PS51146">
    <property type="entry name" value="KAIC"/>
    <property type="match status" value="2"/>
</dbReference>
<dbReference type="PANTHER" id="PTHR42926">
    <property type="match status" value="1"/>
</dbReference>
<dbReference type="InterPro" id="IPR030665">
    <property type="entry name" value="KaiC"/>
</dbReference>
<dbReference type="Gene3D" id="3.40.50.300">
    <property type="entry name" value="P-loop containing nucleotide triphosphate hydrolases"/>
    <property type="match status" value="2"/>
</dbReference>
<dbReference type="RefSeq" id="WP_012827597.1">
    <property type="nucleotide sequence ID" value="NC_013440.1"/>
</dbReference>
<evidence type="ECO:0000256" key="2">
    <source>
        <dbReference type="ARBA" id="ARBA00022553"/>
    </source>
</evidence>
<evidence type="ECO:0000256" key="5">
    <source>
        <dbReference type="ARBA" id="ARBA00022777"/>
    </source>
</evidence>
<reference evidence="8 9" key="1">
    <citation type="journal article" date="2010" name="Stand. Genomic Sci.">
        <title>Complete genome sequence of Haliangium ochraceum type strain (SMP-2).</title>
        <authorList>
            <consortium name="US DOE Joint Genome Institute (JGI-PGF)"/>
            <person name="Ivanova N."/>
            <person name="Daum C."/>
            <person name="Lang E."/>
            <person name="Abt B."/>
            <person name="Kopitz M."/>
            <person name="Saunders E."/>
            <person name="Lapidus A."/>
            <person name="Lucas S."/>
            <person name="Glavina Del Rio T."/>
            <person name="Nolan M."/>
            <person name="Tice H."/>
            <person name="Copeland A."/>
            <person name="Cheng J.F."/>
            <person name="Chen F."/>
            <person name="Bruce D."/>
            <person name="Goodwin L."/>
            <person name="Pitluck S."/>
            <person name="Mavromatis K."/>
            <person name="Pati A."/>
            <person name="Mikhailova N."/>
            <person name="Chen A."/>
            <person name="Palaniappan K."/>
            <person name="Land M."/>
            <person name="Hauser L."/>
            <person name="Chang Y.J."/>
            <person name="Jeffries C.D."/>
            <person name="Detter J.C."/>
            <person name="Brettin T."/>
            <person name="Rohde M."/>
            <person name="Goker M."/>
            <person name="Bristow J."/>
            <person name="Markowitz V."/>
            <person name="Eisen J.A."/>
            <person name="Hugenholtz P."/>
            <person name="Kyrpides N.C."/>
            <person name="Klenk H.P."/>
        </authorList>
    </citation>
    <scope>NUCLEOTIDE SEQUENCE [LARGE SCALE GENOMIC DNA]</scope>
    <source>
        <strain evidence="9">DSM 14365 / CIP 107738 / JCM 11303 / AJ 13395 / SMP-2</strain>
    </source>
</reference>
<dbReference type="EMBL" id="CP001804">
    <property type="protein sequence ID" value="ACY14989.1"/>
    <property type="molecule type" value="Genomic_DNA"/>
</dbReference>
<accession>D0LKE1</accession>
<keyword evidence="4" id="KW-0677">Repeat</keyword>
<dbReference type="InterPro" id="IPR027417">
    <property type="entry name" value="P-loop_NTPase"/>
</dbReference>
<keyword evidence="6" id="KW-0378">Hydrolase</keyword>
<evidence type="ECO:0000313" key="8">
    <source>
        <dbReference type="EMBL" id="ACY14989.1"/>
    </source>
</evidence>
<evidence type="ECO:0000313" key="9">
    <source>
        <dbReference type="Proteomes" id="UP000001880"/>
    </source>
</evidence>
<dbReference type="PIRSF" id="PIRSF039117">
    <property type="entry name" value="KaiC"/>
    <property type="match status" value="1"/>
</dbReference>
<dbReference type="GO" id="GO:0005524">
    <property type="term" value="F:ATP binding"/>
    <property type="evidence" value="ECO:0007669"/>
    <property type="project" value="InterPro"/>
</dbReference>
<keyword evidence="2" id="KW-0597">Phosphoprotein</keyword>
<feature type="domain" description="KaiC" evidence="7">
    <location>
        <begin position="239"/>
        <end position="471"/>
    </location>
</feature>
<evidence type="ECO:0000256" key="6">
    <source>
        <dbReference type="ARBA" id="ARBA00022801"/>
    </source>
</evidence>
<dbReference type="InterPro" id="IPR010624">
    <property type="entry name" value="KaiC_dom"/>
</dbReference>
<dbReference type="STRING" id="502025.Hoch_2453"/>
<keyword evidence="3 8" id="KW-0808">Transferase</keyword>
<dbReference type="InterPro" id="IPR051347">
    <property type="entry name" value="Circadian_clock_KaiC-rel"/>
</dbReference>
<evidence type="ECO:0000256" key="1">
    <source>
        <dbReference type="ARBA" id="ARBA00012513"/>
    </source>
</evidence>
<sequence>MNARIPTGLSGLDEILHGGYIRGRAYLVCGGPGHGKTTLGAHFLHAGHQAGEACLFISLSERPKQLIADMKLRGIDLSGIEVLDLRPRSGDLAQTPSTYSIFDPGASQGPSVTKKIVETVERLKPTRVFLDSLTHIRYLNSDALAYRKQTAALLSYLHEQGCTVLGTAEASRENPDEDLQYLCDGIIALQREPERCIKVTKFRGSAFEDGEHGLRLTDRGMEIYPRLVPGGHDKDFPFELYPSGVPRLDKLLNGGFERGTVSILTGPSGVGKTTLAFQFMKEAAGRGDRSVAYVFEERLSILKKRCESVGMPLSRMEQSGTLAIERVEPLRYAPDEFAARVRAEVEENDARIVMIDSVAGYRLSMRGRSLEAPLFALTKYLQNVGVTVLLTNEVEAVTGEFSATGAGLSYMADTVVFLRYLELRGELIKAIGVLKKRLSDFEKSMRRLEIGRFGIEVGEPLSHLRGILTGVPEWDPSQ</sequence>
<dbReference type="AlphaFoldDB" id="D0LKE1"/>
<dbReference type="GO" id="GO:0016787">
    <property type="term" value="F:hydrolase activity"/>
    <property type="evidence" value="ECO:0007669"/>
    <property type="project" value="UniProtKB-KW"/>
</dbReference>
<dbReference type="InterPro" id="IPR003593">
    <property type="entry name" value="AAA+_ATPase"/>
</dbReference>
<dbReference type="InterPro" id="IPR014774">
    <property type="entry name" value="KaiC-like_dom"/>
</dbReference>
<feature type="domain" description="KaiC" evidence="7">
    <location>
        <begin position="3"/>
        <end position="237"/>
    </location>
</feature>
<keyword evidence="5" id="KW-0418">Kinase</keyword>
<dbReference type="OrthoDB" id="9783783at2"/>
<dbReference type="SMART" id="SM00382">
    <property type="entry name" value="AAA"/>
    <property type="match status" value="2"/>
</dbReference>
<gene>
    <name evidence="8" type="ordered locus">Hoch_2453</name>
</gene>
<organism evidence="8 9">
    <name type="scientific">Haliangium ochraceum (strain DSM 14365 / JCM 11303 / SMP-2)</name>
    <dbReference type="NCBI Taxonomy" id="502025"/>
    <lineage>
        <taxon>Bacteria</taxon>
        <taxon>Pseudomonadati</taxon>
        <taxon>Myxococcota</taxon>
        <taxon>Polyangia</taxon>
        <taxon>Haliangiales</taxon>
        <taxon>Kofleriaceae</taxon>
        <taxon>Haliangium</taxon>
    </lineage>
</organism>